<protein>
    <submittedName>
        <fullName evidence="1">(rape) hypothetical protein</fullName>
    </submittedName>
</protein>
<evidence type="ECO:0000313" key="1">
    <source>
        <dbReference type="EMBL" id="CAF2317459.1"/>
    </source>
</evidence>
<accession>A0A817B2G4</accession>
<organism evidence="1">
    <name type="scientific">Brassica napus</name>
    <name type="common">Rape</name>
    <dbReference type="NCBI Taxonomy" id="3708"/>
    <lineage>
        <taxon>Eukaryota</taxon>
        <taxon>Viridiplantae</taxon>
        <taxon>Streptophyta</taxon>
        <taxon>Embryophyta</taxon>
        <taxon>Tracheophyta</taxon>
        <taxon>Spermatophyta</taxon>
        <taxon>Magnoliopsida</taxon>
        <taxon>eudicotyledons</taxon>
        <taxon>Gunneridae</taxon>
        <taxon>Pentapetalae</taxon>
        <taxon>rosids</taxon>
        <taxon>malvids</taxon>
        <taxon>Brassicales</taxon>
        <taxon>Brassicaceae</taxon>
        <taxon>Brassiceae</taxon>
        <taxon>Brassica</taxon>
    </lineage>
</organism>
<dbReference type="Proteomes" id="UP001295469">
    <property type="component" value="Chromosome A10"/>
</dbReference>
<gene>
    <name evidence="1" type="ORF">DARMORV10_A10P06780.1</name>
</gene>
<name>A0A817B2G4_BRANA</name>
<sequence>MVEKKTELYKHQEIGGEGKTGMDEEEIQSFAVQIHDQGGQRLAGLRYLLPLKTRALYQGKPGKGRREKREKEIFSVTQCCVYQCLRKNYDVAEVILARHNHPLTGLCSISCM</sequence>
<dbReference type="AlphaFoldDB" id="A0A817B2G4"/>
<proteinExistence type="predicted"/>
<reference evidence="1" key="1">
    <citation type="submission" date="2021-01" db="EMBL/GenBank/DDBJ databases">
        <authorList>
            <consortium name="Genoscope - CEA"/>
            <person name="William W."/>
        </authorList>
    </citation>
    <scope>NUCLEOTIDE SEQUENCE</scope>
</reference>
<dbReference type="EMBL" id="HG994364">
    <property type="protein sequence ID" value="CAF2317459.1"/>
    <property type="molecule type" value="Genomic_DNA"/>
</dbReference>